<accession>A0AAN7SC89</accession>
<sequence length="399" mass="45983">MSAEYEVKFLGSTHSLTRFCIPEELNASVGEYKIQNNNFNLGEALQSHYPLLELVFRFLDEKTLKIVLAVNDAWQDSAQKELNKRTWPTWITYNNCPKATLFLSKGFNFNHVALSLFAYNQTRIKLDKQLCVHLKSGERKVTFTDYLDDVASEHYCAIACRAVSPIIDLCDSVFQGVFIPHIPHIRTTMFEFNHSKPDLTAFINEEEEVKACLIFTKKYNARSIEAFFQSLLKGQSHKDVAMGGGIINCKKSLKMPENRRLRDQNLLCIAFLQEAECNFKAYSAVIVNEREDSDGFADELVRFKATTTVLYKYGIVFRFCCSAKVWKSEETDLIYRFFPNYIVFGMDVDGEIGWNTFDVPENEEYPQKKKRKKSFPATLNGWTSVLVLITWGNKIKNLQ</sequence>
<organism evidence="1 2">
    <name type="scientific">Aquatica leii</name>
    <dbReference type="NCBI Taxonomy" id="1421715"/>
    <lineage>
        <taxon>Eukaryota</taxon>
        <taxon>Metazoa</taxon>
        <taxon>Ecdysozoa</taxon>
        <taxon>Arthropoda</taxon>
        <taxon>Hexapoda</taxon>
        <taxon>Insecta</taxon>
        <taxon>Pterygota</taxon>
        <taxon>Neoptera</taxon>
        <taxon>Endopterygota</taxon>
        <taxon>Coleoptera</taxon>
        <taxon>Polyphaga</taxon>
        <taxon>Elateriformia</taxon>
        <taxon>Elateroidea</taxon>
        <taxon>Lampyridae</taxon>
        <taxon>Luciolinae</taxon>
        <taxon>Aquatica</taxon>
    </lineage>
</organism>
<dbReference type="AlphaFoldDB" id="A0AAN7SC89"/>
<keyword evidence="2" id="KW-1185">Reference proteome</keyword>
<protein>
    <submittedName>
        <fullName evidence="1">Uncharacterized protein</fullName>
    </submittedName>
</protein>
<comment type="caution">
    <text evidence="1">The sequence shown here is derived from an EMBL/GenBank/DDBJ whole genome shotgun (WGS) entry which is preliminary data.</text>
</comment>
<gene>
    <name evidence="1" type="ORF">RN001_015133</name>
</gene>
<evidence type="ECO:0000313" key="2">
    <source>
        <dbReference type="Proteomes" id="UP001353858"/>
    </source>
</evidence>
<proteinExistence type="predicted"/>
<evidence type="ECO:0000313" key="1">
    <source>
        <dbReference type="EMBL" id="KAK4873104.1"/>
    </source>
</evidence>
<dbReference type="Proteomes" id="UP001353858">
    <property type="component" value="Unassembled WGS sequence"/>
</dbReference>
<dbReference type="EMBL" id="JARPUR010000007">
    <property type="protein sequence ID" value="KAK4873104.1"/>
    <property type="molecule type" value="Genomic_DNA"/>
</dbReference>
<reference evidence="2" key="1">
    <citation type="submission" date="2023-01" db="EMBL/GenBank/DDBJ databases">
        <title>Key to firefly adult light organ development and bioluminescence: homeobox transcription factors regulate luciferase expression and transportation to peroxisome.</title>
        <authorList>
            <person name="Fu X."/>
        </authorList>
    </citation>
    <scope>NUCLEOTIDE SEQUENCE [LARGE SCALE GENOMIC DNA]</scope>
</reference>
<name>A0AAN7SC89_9COLE</name>